<proteinExistence type="predicted"/>
<organism evidence="1 2">
    <name type="scientific">Symbiodinium necroappetens</name>
    <dbReference type="NCBI Taxonomy" id="1628268"/>
    <lineage>
        <taxon>Eukaryota</taxon>
        <taxon>Sar</taxon>
        <taxon>Alveolata</taxon>
        <taxon>Dinophyceae</taxon>
        <taxon>Suessiales</taxon>
        <taxon>Symbiodiniaceae</taxon>
        <taxon>Symbiodinium</taxon>
    </lineage>
</organism>
<gene>
    <name evidence="1" type="ORF">SNEC2469_LOCUS29213</name>
</gene>
<name>A0A813AYW6_9DINO</name>
<dbReference type="Proteomes" id="UP000601435">
    <property type="component" value="Unassembled WGS sequence"/>
</dbReference>
<evidence type="ECO:0000313" key="1">
    <source>
        <dbReference type="EMBL" id="CAE7884782.1"/>
    </source>
</evidence>
<keyword evidence="2" id="KW-1185">Reference proteome</keyword>
<comment type="caution">
    <text evidence="1">The sequence shown here is derived from an EMBL/GenBank/DDBJ whole genome shotgun (WGS) entry which is preliminary data.</text>
</comment>
<feature type="non-terminal residue" evidence="1">
    <location>
        <position position="1"/>
    </location>
</feature>
<dbReference type="EMBL" id="CAJNJA010065177">
    <property type="protein sequence ID" value="CAE7884782.1"/>
    <property type="molecule type" value="Genomic_DNA"/>
</dbReference>
<sequence>MSGLLWSPFQQKLLLGTSTIPSCRTPATWSRCLLTRLSLSWSSRKVCRSGRWCIQHLVGRKETVPCPRPPVLTAGYAIESDHACRMGLQRGGVRPVPGWPAIVFQ</sequence>
<evidence type="ECO:0000313" key="2">
    <source>
        <dbReference type="Proteomes" id="UP000601435"/>
    </source>
</evidence>
<reference evidence="1" key="1">
    <citation type="submission" date="2021-02" db="EMBL/GenBank/DDBJ databases">
        <authorList>
            <person name="Dougan E. K."/>
            <person name="Rhodes N."/>
            <person name="Thang M."/>
            <person name="Chan C."/>
        </authorList>
    </citation>
    <scope>NUCLEOTIDE SEQUENCE</scope>
</reference>
<dbReference type="AlphaFoldDB" id="A0A813AYW6"/>
<accession>A0A813AYW6</accession>
<protein>
    <submittedName>
        <fullName evidence="1">Uncharacterized protein</fullName>
    </submittedName>
</protein>